<feature type="region of interest" description="Disordered" evidence="1">
    <location>
        <begin position="1"/>
        <end position="23"/>
    </location>
</feature>
<proteinExistence type="predicted"/>
<gene>
    <name evidence="2" type="ORF">PEVE_00008319</name>
</gene>
<feature type="non-terminal residue" evidence="2">
    <location>
        <position position="1"/>
    </location>
</feature>
<organism evidence="2 3">
    <name type="scientific">Porites evermanni</name>
    <dbReference type="NCBI Taxonomy" id="104178"/>
    <lineage>
        <taxon>Eukaryota</taxon>
        <taxon>Metazoa</taxon>
        <taxon>Cnidaria</taxon>
        <taxon>Anthozoa</taxon>
        <taxon>Hexacorallia</taxon>
        <taxon>Scleractinia</taxon>
        <taxon>Fungiina</taxon>
        <taxon>Poritidae</taxon>
        <taxon>Porites</taxon>
    </lineage>
</organism>
<dbReference type="Proteomes" id="UP001159427">
    <property type="component" value="Unassembled WGS sequence"/>
</dbReference>
<sequence length="107" mass="12035">RGGRGGRGGRDGRGGRGGQGGQGGEFSFVIGNWTGQFDELITSDLYNLSFYLIQIKMMKLTLIQRWQSFPKIHTLRKYVVPDCLRHSPIHSGKETSHRVQSLGLFRQ</sequence>
<comment type="caution">
    <text evidence="2">The sequence shown here is derived from an EMBL/GenBank/DDBJ whole genome shotgun (WGS) entry which is preliminary data.</text>
</comment>
<evidence type="ECO:0000256" key="1">
    <source>
        <dbReference type="SAM" id="MobiDB-lite"/>
    </source>
</evidence>
<keyword evidence="3" id="KW-1185">Reference proteome</keyword>
<evidence type="ECO:0000313" key="2">
    <source>
        <dbReference type="EMBL" id="CAH3172308.1"/>
    </source>
</evidence>
<name>A0ABN8QZ35_9CNID</name>
<protein>
    <submittedName>
        <fullName evidence="2">Uncharacterized protein</fullName>
    </submittedName>
</protein>
<reference evidence="2 3" key="1">
    <citation type="submission" date="2022-05" db="EMBL/GenBank/DDBJ databases">
        <authorList>
            <consortium name="Genoscope - CEA"/>
            <person name="William W."/>
        </authorList>
    </citation>
    <scope>NUCLEOTIDE SEQUENCE [LARGE SCALE GENOMIC DNA]</scope>
</reference>
<feature type="non-terminal residue" evidence="2">
    <location>
        <position position="107"/>
    </location>
</feature>
<dbReference type="EMBL" id="CALNXI010001569">
    <property type="protein sequence ID" value="CAH3172308.1"/>
    <property type="molecule type" value="Genomic_DNA"/>
</dbReference>
<accession>A0ABN8QZ35</accession>
<evidence type="ECO:0000313" key="3">
    <source>
        <dbReference type="Proteomes" id="UP001159427"/>
    </source>
</evidence>